<dbReference type="AlphaFoldDB" id="A0A0K6ILG7"/>
<evidence type="ECO:0000256" key="3">
    <source>
        <dbReference type="ARBA" id="ARBA00022475"/>
    </source>
</evidence>
<feature type="transmembrane region" description="Helical" evidence="8">
    <location>
        <begin position="12"/>
        <end position="31"/>
    </location>
</feature>
<dbReference type="EMBL" id="CYHG01000005">
    <property type="protein sequence ID" value="CUB03939.1"/>
    <property type="molecule type" value="Genomic_DNA"/>
</dbReference>
<dbReference type="STRING" id="1137284.GCA_001418205_01796"/>
<keyword evidence="3" id="KW-1003">Cell membrane</keyword>
<keyword evidence="10" id="KW-1185">Reference proteome</keyword>
<comment type="similarity">
    <text evidence="2 7">Belongs to the ExbD/TolR family.</text>
</comment>
<comment type="subcellular location">
    <subcellularLocation>
        <location evidence="1">Cell membrane</location>
        <topology evidence="1">Single-pass membrane protein</topology>
    </subcellularLocation>
    <subcellularLocation>
        <location evidence="7">Cell membrane</location>
        <topology evidence="7">Single-pass type II membrane protein</topology>
    </subcellularLocation>
</comment>
<dbReference type="Proteomes" id="UP000182769">
    <property type="component" value="Unassembled WGS sequence"/>
</dbReference>
<keyword evidence="5 8" id="KW-1133">Transmembrane helix</keyword>
<dbReference type="GO" id="GO:0015031">
    <property type="term" value="P:protein transport"/>
    <property type="evidence" value="ECO:0007669"/>
    <property type="project" value="UniProtKB-KW"/>
</dbReference>
<keyword evidence="6 8" id="KW-0472">Membrane</keyword>
<evidence type="ECO:0000313" key="10">
    <source>
        <dbReference type="Proteomes" id="UP000182769"/>
    </source>
</evidence>
<evidence type="ECO:0000256" key="7">
    <source>
        <dbReference type="RuleBase" id="RU003879"/>
    </source>
</evidence>
<evidence type="ECO:0000256" key="8">
    <source>
        <dbReference type="SAM" id="Phobius"/>
    </source>
</evidence>
<keyword evidence="7" id="KW-0813">Transport</keyword>
<proteinExistence type="inferred from homology"/>
<keyword evidence="7" id="KW-0653">Protein transport</keyword>
<evidence type="ECO:0000256" key="5">
    <source>
        <dbReference type="ARBA" id="ARBA00022989"/>
    </source>
</evidence>
<reference evidence="10" key="1">
    <citation type="submission" date="2015-08" db="EMBL/GenBank/DDBJ databases">
        <authorList>
            <person name="Varghese N."/>
        </authorList>
    </citation>
    <scope>NUCLEOTIDE SEQUENCE [LARGE SCALE GENOMIC DNA]</scope>
    <source>
        <strain evidence="10">JCM 18476</strain>
    </source>
</reference>
<dbReference type="Gene3D" id="3.30.420.270">
    <property type="match status" value="1"/>
</dbReference>
<name>A0A0K6ILG7_9GAMM</name>
<dbReference type="GO" id="GO:0022857">
    <property type="term" value="F:transmembrane transporter activity"/>
    <property type="evidence" value="ECO:0007669"/>
    <property type="project" value="InterPro"/>
</dbReference>
<evidence type="ECO:0000256" key="1">
    <source>
        <dbReference type="ARBA" id="ARBA00004162"/>
    </source>
</evidence>
<evidence type="ECO:0000313" key="9">
    <source>
        <dbReference type="EMBL" id="CUB03939.1"/>
    </source>
</evidence>
<dbReference type="PANTHER" id="PTHR30558">
    <property type="entry name" value="EXBD MEMBRANE COMPONENT OF PMF-DRIVEN MACROMOLECULE IMPORT SYSTEM"/>
    <property type="match status" value="1"/>
</dbReference>
<evidence type="ECO:0000256" key="2">
    <source>
        <dbReference type="ARBA" id="ARBA00005811"/>
    </source>
</evidence>
<organism evidence="9 10">
    <name type="scientific">Marinomonas fungiae</name>
    <dbReference type="NCBI Taxonomy" id="1137284"/>
    <lineage>
        <taxon>Bacteria</taxon>
        <taxon>Pseudomonadati</taxon>
        <taxon>Pseudomonadota</taxon>
        <taxon>Gammaproteobacteria</taxon>
        <taxon>Oceanospirillales</taxon>
        <taxon>Oceanospirillaceae</taxon>
        <taxon>Marinomonas</taxon>
    </lineage>
</organism>
<evidence type="ECO:0000256" key="4">
    <source>
        <dbReference type="ARBA" id="ARBA00022692"/>
    </source>
</evidence>
<protein>
    <submittedName>
        <fullName evidence="9">Biopolymer transport protein ExbD</fullName>
    </submittedName>
</protein>
<keyword evidence="4 7" id="KW-0812">Transmembrane</keyword>
<dbReference type="PANTHER" id="PTHR30558:SF3">
    <property type="entry name" value="BIOPOLYMER TRANSPORT PROTEIN EXBD-RELATED"/>
    <property type="match status" value="1"/>
</dbReference>
<dbReference type="InterPro" id="IPR003400">
    <property type="entry name" value="ExbD"/>
</dbReference>
<sequence>MKFRRQKLEDISINLTPLIDVVFLLLIFFMVSTTFKQTTDLTIDLPTASNGAPSITTQNPVEVTITRDGQFVINGQSLINERIDTLVQGLKETFNNNYDRPLIITADAQASYDMVMKVYDAAAQLGISKLAHTAQREDGQ</sequence>
<accession>A0A0K6ILG7</accession>
<gene>
    <name evidence="9" type="ORF">Ga0061065_10529</name>
</gene>
<dbReference type="GO" id="GO:0005886">
    <property type="term" value="C:plasma membrane"/>
    <property type="evidence" value="ECO:0007669"/>
    <property type="project" value="UniProtKB-SubCell"/>
</dbReference>
<dbReference type="OrthoDB" id="9793581at2"/>
<evidence type="ECO:0000256" key="6">
    <source>
        <dbReference type="ARBA" id="ARBA00023136"/>
    </source>
</evidence>
<dbReference type="RefSeq" id="WP_055462899.1">
    <property type="nucleotide sequence ID" value="NZ_CYHG01000005.1"/>
</dbReference>
<dbReference type="Pfam" id="PF02472">
    <property type="entry name" value="ExbD"/>
    <property type="match status" value="1"/>
</dbReference>